<feature type="domain" description="Transcription regulator HTH AraC N-terminal" evidence="2">
    <location>
        <begin position="39"/>
        <end position="77"/>
    </location>
</feature>
<protein>
    <recommendedName>
        <fullName evidence="2">Transcription regulator HTH AraC N-terminal domain-containing protein</fullName>
    </recommendedName>
</protein>
<accession>A0ABR5ZNN6</accession>
<evidence type="ECO:0000256" key="1">
    <source>
        <dbReference type="SAM" id="MobiDB-lite"/>
    </source>
</evidence>
<evidence type="ECO:0000313" key="4">
    <source>
        <dbReference type="Proteomes" id="UP001516390"/>
    </source>
</evidence>
<sequence>MRHRGQSHVLHPAFCPSGSRPPPLPGKGNAYNVRLPDPLSYSEGQYLISTLDLPVSGQITHASVETPYLALCVSVSLTERSNGHDTRPISDQTPPA</sequence>
<gene>
    <name evidence="3" type="ORF">CPA57_06450</name>
</gene>
<proteinExistence type="predicted"/>
<comment type="caution">
    <text evidence="3">The sequence shown here is derived from an EMBL/GenBank/DDBJ whole genome shotgun (WGS) entry which is preliminary data.</text>
</comment>
<dbReference type="Proteomes" id="UP001516390">
    <property type="component" value="Unassembled WGS sequence"/>
</dbReference>
<name>A0ABR5ZNN6_9PROT</name>
<organism evidence="3 4">
    <name type="scientific">Bombella favorum</name>
    <dbReference type="NCBI Taxonomy" id="2039164"/>
    <lineage>
        <taxon>Bacteria</taxon>
        <taxon>Pseudomonadati</taxon>
        <taxon>Pseudomonadota</taxon>
        <taxon>Alphaproteobacteria</taxon>
        <taxon>Acetobacterales</taxon>
        <taxon>Acetobacteraceae</taxon>
        <taxon>Bombella</taxon>
    </lineage>
</organism>
<feature type="region of interest" description="Disordered" evidence="1">
    <location>
        <begin position="1"/>
        <end position="30"/>
    </location>
</feature>
<reference evidence="3 4" key="1">
    <citation type="submission" date="2017-09" db="EMBL/GenBank/DDBJ databases">
        <authorList>
            <person name="Jakob F."/>
        </authorList>
    </citation>
    <scope>NUCLEOTIDE SEQUENCE [LARGE SCALE GENOMIC DNA]</scope>
    <source>
        <strain evidence="3 4">TMW 2.1880</strain>
    </source>
</reference>
<dbReference type="InterPro" id="IPR009594">
    <property type="entry name" value="Tscrpt_reg_HTH_AraC_N"/>
</dbReference>
<dbReference type="EMBL" id="NWUS01000002">
    <property type="protein sequence ID" value="MBA5725915.1"/>
    <property type="molecule type" value="Genomic_DNA"/>
</dbReference>
<evidence type="ECO:0000259" key="2">
    <source>
        <dbReference type="Pfam" id="PF06719"/>
    </source>
</evidence>
<keyword evidence="4" id="KW-1185">Reference proteome</keyword>
<dbReference type="Pfam" id="PF06719">
    <property type="entry name" value="AraC_N"/>
    <property type="match status" value="1"/>
</dbReference>
<evidence type="ECO:0000313" key="3">
    <source>
        <dbReference type="EMBL" id="MBA5725915.1"/>
    </source>
</evidence>